<dbReference type="NCBIfam" id="TIGR03792">
    <property type="entry name" value="TIGR03792 family protein"/>
    <property type="match status" value="1"/>
</dbReference>
<dbReference type="InterPro" id="IPR011008">
    <property type="entry name" value="Dimeric_a/b-barrel"/>
</dbReference>
<reference evidence="2" key="1">
    <citation type="submission" date="2021-05" db="EMBL/GenBank/DDBJ databases">
        <authorList>
            <person name="Pietrasiak N."/>
            <person name="Ward R."/>
            <person name="Stajich J.E."/>
            <person name="Kurbessoian T."/>
        </authorList>
    </citation>
    <scope>NUCLEOTIDE SEQUENCE</scope>
    <source>
        <strain evidence="2">UHER 2000/2452</strain>
    </source>
</reference>
<name>A0A951QAB7_9CYAN</name>
<dbReference type="InterPro" id="IPR007138">
    <property type="entry name" value="ABM_dom"/>
</dbReference>
<comment type="caution">
    <text evidence="2">The sequence shown here is derived from an EMBL/GenBank/DDBJ whole genome shotgun (WGS) entry which is preliminary data.</text>
</comment>
<feature type="domain" description="ABM" evidence="1">
    <location>
        <begin position="1"/>
        <end position="64"/>
    </location>
</feature>
<accession>A0A951QAB7</accession>
<protein>
    <submittedName>
        <fullName evidence="2">TIGR03792 family protein</fullName>
    </submittedName>
</protein>
<reference evidence="2" key="2">
    <citation type="journal article" date="2022" name="Microbiol. Resour. Announc.">
        <title>Metagenome Sequencing to Explore Phylogenomics of Terrestrial Cyanobacteria.</title>
        <authorList>
            <person name="Ward R.D."/>
            <person name="Stajich J.E."/>
            <person name="Johansen J.R."/>
            <person name="Huntemann M."/>
            <person name="Clum A."/>
            <person name="Foster B."/>
            <person name="Foster B."/>
            <person name="Roux S."/>
            <person name="Palaniappan K."/>
            <person name="Varghese N."/>
            <person name="Mukherjee S."/>
            <person name="Reddy T.B.K."/>
            <person name="Daum C."/>
            <person name="Copeland A."/>
            <person name="Chen I.A."/>
            <person name="Ivanova N.N."/>
            <person name="Kyrpides N.C."/>
            <person name="Shapiro N."/>
            <person name="Eloe-Fadrosh E.A."/>
            <person name="Pietrasiak N."/>
        </authorList>
    </citation>
    <scope>NUCLEOTIDE SEQUENCE</scope>
    <source>
        <strain evidence="2">UHER 2000/2452</strain>
    </source>
</reference>
<evidence type="ECO:0000313" key="2">
    <source>
        <dbReference type="EMBL" id="MBW4658919.1"/>
    </source>
</evidence>
<dbReference type="InterPro" id="IPR022512">
    <property type="entry name" value="CHP03792"/>
</dbReference>
<dbReference type="AlphaFoldDB" id="A0A951QAB7"/>
<dbReference type="Gene3D" id="3.30.70.100">
    <property type="match status" value="1"/>
</dbReference>
<dbReference type="EMBL" id="JAHHHD010000008">
    <property type="protein sequence ID" value="MBW4658919.1"/>
    <property type="molecule type" value="Genomic_DNA"/>
</dbReference>
<dbReference type="Proteomes" id="UP000757435">
    <property type="component" value="Unassembled WGS sequence"/>
</dbReference>
<proteinExistence type="predicted"/>
<dbReference type="Pfam" id="PF03992">
    <property type="entry name" value="ABM"/>
    <property type="match status" value="1"/>
</dbReference>
<dbReference type="SUPFAM" id="SSF54909">
    <property type="entry name" value="Dimeric alpha+beta barrel"/>
    <property type="match status" value="1"/>
</dbReference>
<organism evidence="2 3">
    <name type="scientific">Drouetiella hepatica Uher 2000/2452</name>
    <dbReference type="NCBI Taxonomy" id="904376"/>
    <lineage>
        <taxon>Bacteria</taxon>
        <taxon>Bacillati</taxon>
        <taxon>Cyanobacteriota</taxon>
        <taxon>Cyanophyceae</taxon>
        <taxon>Oculatellales</taxon>
        <taxon>Oculatellaceae</taxon>
        <taxon>Drouetiella</taxon>
    </lineage>
</organism>
<evidence type="ECO:0000313" key="3">
    <source>
        <dbReference type="Proteomes" id="UP000757435"/>
    </source>
</evidence>
<gene>
    <name evidence="2" type="ORF">KME15_09605</name>
</gene>
<sequence>MVIEWLKVRVEPDKREQYIQKDAEIWTKALSKYPGFLGKEVWISPEDLSEVIMVIHWESFEKWYAIPAADLEKTEKEFSQIMGSTYEIVQSAGYQVRNITR</sequence>
<evidence type="ECO:0000259" key="1">
    <source>
        <dbReference type="Pfam" id="PF03992"/>
    </source>
</evidence>